<keyword evidence="2" id="KW-1185">Reference proteome</keyword>
<protein>
    <submittedName>
        <fullName evidence="3">Uncharacterized protein LOC103521670</fullName>
    </submittedName>
</protein>
<gene>
    <name evidence="3" type="primary">LOC103521670</name>
</gene>
<dbReference type="Proteomes" id="UP000079169">
    <property type="component" value="Unplaced"/>
</dbReference>
<feature type="region of interest" description="Disordered" evidence="1">
    <location>
        <begin position="31"/>
        <end position="74"/>
    </location>
</feature>
<dbReference type="KEGG" id="dci:103521670"/>
<feature type="compositionally biased region" description="Basic and acidic residues" evidence="1">
    <location>
        <begin position="49"/>
        <end position="64"/>
    </location>
</feature>
<evidence type="ECO:0000313" key="2">
    <source>
        <dbReference type="Proteomes" id="UP000079169"/>
    </source>
</evidence>
<dbReference type="RefSeq" id="XP_008485002.1">
    <property type="nucleotide sequence ID" value="XM_008486780.2"/>
</dbReference>
<name>A0A1S3DMV3_DIACI</name>
<sequence length="170" mass="19396">MSQSQQIPEPLHAKLKKDVNLLSDNSVVNRKQESQYKELNSQLTSQKRASTEHKLKEVEIDTKSNHTGPTNSIRSKAQVEHVIFTTESIETQNAKELSFNPVEKMKKKIADSSRVQSEQNAEVEKEISVPEDVVQRNETFVKEVRLKDKPEPENTGGTIKSMFFKLFGKK</sequence>
<evidence type="ECO:0000313" key="3">
    <source>
        <dbReference type="RefSeq" id="XP_008485002.1"/>
    </source>
</evidence>
<dbReference type="GeneID" id="103521670"/>
<accession>A0A1S3DMV3</accession>
<reference evidence="3" key="1">
    <citation type="submission" date="2025-08" db="UniProtKB">
        <authorList>
            <consortium name="RefSeq"/>
        </authorList>
    </citation>
    <scope>IDENTIFICATION</scope>
</reference>
<evidence type="ECO:0000256" key="1">
    <source>
        <dbReference type="SAM" id="MobiDB-lite"/>
    </source>
</evidence>
<dbReference type="PaxDb" id="121845-A0A1S3DMV3"/>
<dbReference type="AlphaFoldDB" id="A0A1S3DMV3"/>
<feature type="compositionally biased region" description="Polar residues" evidence="1">
    <location>
        <begin position="37"/>
        <end position="48"/>
    </location>
</feature>
<proteinExistence type="predicted"/>
<organism evidence="2 3">
    <name type="scientific">Diaphorina citri</name>
    <name type="common">Asian citrus psyllid</name>
    <dbReference type="NCBI Taxonomy" id="121845"/>
    <lineage>
        <taxon>Eukaryota</taxon>
        <taxon>Metazoa</taxon>
        <taxon>Ecdysozoa</taxon>
        <taxon>Arthropoda</taxon>
        <taxon>Hexapoda</taxon>
        <taxon>Insecta</taxon>
        <taxon>Pterygota</taxon>
        <taxon>Neoptera</taxon>
        <taxon>Paraneoptera</taxon>
        <taxon>Hemiptera</taxon>
        <taxon>Sternorrhyncha</taxon>
        <taxon>Psylloidea</taxon>
        <taxon>Psyllidae</taxon>
        <taxon>Diaphorininae</taxon>
        <taxon>Diaphorina</taxon>
    </lineage>
</organism>
<feature type="compositionally biased region" description="Polar residues" evidence="1">
    <location>
        <begin position="65"/>
        <end position="74"/>
    </location>
</feature>